<reference evidence="1" key="1">
    <citation type="submission" date="2023-01" db="EMBL/GenBank/DDBJ databases">
        <title>Colletotrichum chrysophilum M932 genome sequence.</title>
        <authorList>
            <person name="Baroncelli R."/>
        </authorList>
    </citation>
    <scope>NUCLEOTIDE SEQUENCE</scope>
    <source>
        <strain evidence="1">M932</strain>
    </source>
</reference>
<accession>A0AAD9A536</accession>
<proteinExistence type="predicted"/>
<name>A0AAD9A536_9PEZI</name>
<feature type="non-terminal residue" evidence="1">
    <location>
        <position position="1"/>
    </location>
</feature>
<dbReference type="EMBL" id="JAQOWY010000491">
    <property type="protein sequence ID" value="KAK1841295.1"/>
    <property type="molecule type" value="Genomic_DNA"/>
</dbReference>
<gene>
    <name evidence="1" type="ORF">CCHR01_16064</name>
</gene>
<comment type="caution">
    <text evidence="1">The sequence shown here is derived from an EMBL/GenBank/DDBJ whole genome shotgun (WGS) entry which is preliminary data.</text>
</comment>
<dbReference type="Proteomes" id="UP001243330">
    <property type="component" value="Unassembled WGS sequence"/>
</dbReference>
<evidence type="ECO:0000313" key="2">
    <source>
        <dbReference type="Proteomes" id="UP001243330"/>
    </source>
</evidence>
<evidence type="ECO:0000313" key="1">
    <source>
        <dbReference type="EMBL" id="KAK1841295.1"/>
    </source>
</evidence>
<dbReference type="AlphaFoldDB" id="A0AAD9A536"/>
<protein>
    <submittedName>
        <fullName evidence="1">Uncharacterized protein</fullName>
    </submittedName>
</protein>
<sequence>PRGGTSNVPGRGEGVVVNGLGFCWQPVTNYVSFGELIAYAAEVRCKLQNDTAHQRSGDPDFARPRTRRRIPLARCPVPARTIPTQRPHGGKATWVPVVVHRIASDAPGGQLRPGAPPALPAMQGNSTSGRTSCLPSTRVFPRPSVLMSAGALSGFQRCVVELHRPHFALSTSELLLLARLPPPLSGLGNQGSVVGFGPFLGTARPMSVPAAAFPTRAAARDRRSRGFGFD</sequence>
<keyword evidence="2" id="KW-1185">Reference proteome</keyword>
<organism evidence="1 2">
    <name type="scientific">Colletotrichum chrysophilum</name>
    <dbReference type="NCBI Taxonomy" id="1836956"/>
    <lineage>
        <taxon>Eukaryota</taxon>
        <taxon>Fungi</taxon>
        <taxon>Dikarya</taxon>
        <taxon>Ascomycota</taxon>
        <taxon>Pezizomycotina</taxon>
        <taxon>Sordariomycetes</taxon>
        <taxon>Hypocreomycetidae</taxon>
        <taxon>Glomerellales</taxon>
        <taxon>Glomerellaceae</taxon>
        <taxon>Colletotrichum</taxon>
        <taxon>Colletotrichum gloeosporioides species complex</taxon>
    </lineage>
</organism>